<keyword evidence="1" id="KW-1185">Reference proteome</keyword>
<reference evidence="2" key="2">
    <citation type="submission" date="2016-11" db="UniProtKB">
        <authorList>
            <consortium name="WormBaseParasite"/>
        </authorList>
    </citation>
    <scope>IDENTIFICATION</scope>
</reference>
<reference evidence="1" key="1">
    <citation type="submission" date="2012-04" db="EMBL/GenBank/DDBJ databases">
        <title>The Genome Sequence of Loa loa.</title>
        <authorList>
            <consortium name="The Broad Institute Genome Sequencing Platform"/>
            <consortium name="Broad Institute Genome Sequencing Center for Infectious Disease"/>
            <person name="Nutman T.B."/>
            <person name="Fink D.L."/>
            <person name="Russ C."/>
            <person name="Young S."/>
            <person name="Zeng Q."/>
            <person name="Gargeya S."/>
            <person name="Alvarado L."/>
            <person name="Berlin A."/>
            <person name="Chapman S.B."/>
            <person name="Chen Z."/>
            <person name="Freedman E."/>
            <person name="Gellesch M."/>
            <person name="Goldberg J."/>
            <person name="Griggs A."/>
            <person name="Gujja S."/>
            <person name="Heilman E.R."/>
            <person name="Heiman D."/>
            <person name="Howarth C."/>
            <person name="Mehta T."/>
            <person name="Neiman D."/>
            <person name="Pearson M."/>
            <person name="Roberts A."/>
            <person name="Saif S."/>
            <person name="Shea T."/>
            <person name="Shenoy N."/>
            <person name="Sisk P."/>
            <person name="Stolte C."/>
            <person name="Sykes S."/>
            <person name="White J."/>
            <person name="Yandava C."/>
            <person name="Haas B."/>
            <person name="Henn M.R."/>
            <person name="Nusbaum C."/>
            <person name="Birren B."/>
        </authorList>
    </citation>
    <scope>NUCLEOTIDE SEQUENCE [LARGE SCALE GENOMIC DNA]</scope>
</reference>
<name>A0A1I7VB34_LOALO</name>
<proteinExistence type="predicted"/>
<protein>
    <submittedName>
        <fullName evidence="2">Uncharacterized protein</fullName>
    </submittedName>
</protein>
<evidence type="ECO:0000313" key="1">
    <source>
        <dbReference type="Proteomes" id="UP000095285"/>
    </source>
</evidence>
<sequence>MLYDDTVVIVEVETKKVIAVVVIGEESVSLSKVLEAKDAVVGEAAKWKTVLQQLLKNLLLLCKNVVKEVVVVEEVDVKKVVVVRKIVGEKGGTAEVDVEMFIVEKEDVVVGIVGSGVEKVVVLLKKKVLLLKRKALLNLFIEEKGVVEFILKKSIAGGTAEVDVEMFIVEKEDVVVGIVGSGVEKVKALIGRKSHIKSK</sequence>
<dbReference type="WBParaSite" id="EN70_11837">
    <property type="protein sequence ID" value="EN70_11837"/>
    <property type="gene ID" value="EN70_11837"/>
</dbReference>
<dbReference type="Proteomes" id="UP000095285">
    <property type="component" value="Unassembled WGS sequence"/>
</dbReference>
<accession>A0A1I7VB34</accession>
<evidence type="ECO:0000313" key="2">
    <source>
        <dbReference type="WBParaSite" id="EN70_11837"/>
    </source>
</evidence>
<dbReference type="AlphaFoldDB" id="A0A1I7VB34"/>
<organism evidence="1 2">
    <name type="scientific">Loa loa</name>
    <name type="common">Eye worm</name>
    <name type="synonym">Filaria loa</name>
    <dbReference type="NCBI Taxonomy" id="7209"/>
    <lineage>
        <taxon>Eukaryota</taxon>
        <taxon>Metazoa</taxon>
        <taxon>Ecdysozoa</taxon>
        <taxon>Nematoda</taxon>
        <taxon>Chromadorea</taxon>
        <taxon>Rhabditida</taxon>
        <taxon>Spirurina</taxon>
        <taxon>Spiruromorpha</taxon>
        <taxon>Filarioidea</taxon>
        <taxon>Onchocercidae</taxon>
        <taxon>Loa</taxon>
    </lineage>
</organism>